<evidence type="ECO:0000313" key="21">
    <source>
        <dbReference type="Proteomes" id="UP000287171"/>
    </source>
</evidence>
<evidence type="ECO:0000256" key="7">
    <source>
        <dbReference type="ARBA" id="ARBA00022839"/>
    </source>
</evidence>
<evidence type="ECO:0000256" key="2">
    <source>
        <dbReference type="ARBA" id="ARBA00022722"/>
    </source>
</evidence>
<keyword evidence="10" id="KW-0234">DNA repair</keyword>
<evidence type="ECO:0000256" key="6">
    <source>
        <dbReference type="ARBA" id="ARBA00022806"/>
    </source>
</evidence>
<evidence type="ECO:0000313" key="20">
    <source>
        <dbReference type="EMBL" id="GCE25868.1"/>
    </source>
</evidence>
<protein>
    <recommendedName>
        <fullName evidence="13">DNA 3'-5' helicase</fullName>
        <ecNumber evidence="13">5.6.2.4</ecNumber>
    </recommendedName>
</protein>
<dbReference type="InterPro" id="IPR014017">
    <property type="entry name" value="DNA_helicase_UvrD-like_C"/>
</dbReference>
<evidence type="ECO:0000256" key="1">
    <source>
        <dbReference type="ARBA" id="ARBA00009922"/>
    </source>
</evidence>
<dbReference type="InterPro" id="IPR010359">
    <property type="entry name" value="IrrE_HExxH"/>
</dbReference>
<dbReference type="GO" id="GO:0033202">
    <property type="term" value="C:DNA helicase complex"/>
    <property type="evidence" value="ECO:0007669"/>
    <property type="project" value="TreeGrafter"/>
</dbReference>
<dbReference type="InterPro" id="IPR038726">
    <property type="entry name" value="PDDEXK_AddAB-type"/>
</dbReference>
<evidence type="ECO:0000256" key="11">
    <source>
        <dbReference type="ARBA" id="ARBA00023235"/>
    </source>
</evidence>
<gene>
    <name evidence="20" type="ORF">KDA_13520</name>
</gene>
<dbReference type="Gene3D" id="1.10.486.10">
    <property type="entry name" value="PCRA, domain 4"/>
    <property type="match status" value="1"/>
</dbReference>
<dbReference type="RefSeq" id="WP_126626402.1">
    <property type="nucleotide sequence ID" value="NZ_BIFT01000001.1"/>
</dbReference>
<dbReference type="Gene3D" id="1.10.10.2910">
    <property type="match status" value="1"/>
</dbReference>
<dbReference type="EMBL" id="BIFT01000001">
    <property type="protein sequence ID" value="GCE25868.1"/>
    <property type="molecule type" value="Genomic_DNA"/>
</dbReference>
<dbReference type="EC" id="5.6.2.4" evidence="13"/>
<evidence type="ECO:0000256" key="9">
    <source>
        <dbReference type="ARBA" id="ARBA00023125"/>
    </source>
</evidence>
<organism evidence="20 21">
    <name type="scientific">Dictyobacter alpinus</name>
    <dbReference type="NCBI Taxonomy" id="2014873"/>
    <lineage>
        <taxon>Bacteria</taxon>
        <taxon>Bacillati</taxon>
        <taxon>Chloroflexota</taxon>
        <taxon>Ktedonobacteria</taxon>
        <taxon>Ktedonobacterales</taxon>
        <taxon>Dictyobacteraceae</taxon>
        <taxon>Dictyobacter</taxon>
    </lineage>
</organism>
<feature type="coiled-coil region" evidence="16">
    <location>
        <begin position="453"/>
        <end position="480"/>
    </location>
</feature>
<dbReference type="Gene3D" id="1.10.10.160">
    <property type="match status" value="1"/>
</dbReference>
<keyword evidence="2" id="KW-0540">Nuclease</keyword>
<dbReference type="Pfam" id="PF12705">
    <property type="entry name" value="PDDEXK_1"/>
    <property type="match status" value="1"/>
</dbReference>
<keyword evidence="21" id="KW-1185">Reference proteome</keyword>
<dbReference type="Pfam" id="PF00580">
    <property type="entry name" value="UvrD-helicase"/>
    <property type="match status" value="1"/>
</dbReference>
<evidence type="ECO:0000256" key="14">
    <source>
        <dbReference type="ARBA" id="ARBA00048988"/>
    </source>
</evidence>
<name>A0A402B3F6_9CHLR</name>
<feature type="binding site" evidence="15">
    <location>
        <begin position="267"/>
        <end position="274"/>
    </location>
    <ligand>
        <name>ATP</name>
        <dbReference type="ChEBI" id="CHEBI:30616"/>
    </ligand>
</feature>
<feature type="domain" description="UvrD-like helicase ATP-binding" evidence="18">
    <location>
        <begin position="246"/>
        <end position="546"/>
    </location>
</feature>
<dbReference type="AlphaFoldDB" id="A0A402B3F6"/>
<dbReference type="GO" id="GO:0043138">
    <property type="term" value="F:3'-5' DNA helicase activity"/>
    <property type="evidence" value="ECO:0007669"/>
    <property type="project" value="UniProtKB-EC"/>
</dbReference>
<dbReference type="InterPro" id="IPR011604">
    <property type="entry name" value="PDDEXK-like_dom_sf"/>
</dbReference>
<dbReference type="GO" id="GO:0003677">
    <property type="term" value="F:DNA binding"/>
    <property type="evidence" value="ECO:0007669"/>
    <property type="project" value="UniProtKB-KW"/>
</dbReference>
<dbReference type="Gene3D" id="3.90.320.10">
    <property type="match status" value="1"/>
</dbReference>
<feature type="region of interest" description="Disordered" evidence="17">
    <location>
        <begin position="784"/>
        <end position="808"/>
    </location>
</feature>
<evidence type="ECO:0000256" key="4">
    <source>
        <dbReference type="ARBA" id="ARBA00022763"/>
    </source>
</evidence>
<comment type="catalytic activity">
    <reaction evidence="14">
        <text>ATP + H2O = ADP + phosphate + H(+)</text>
        <dbReference type="Rhea" id="RHEA:13065"/>
        <dbReference type="ChEBI" id="CHEBI:15377"/>
        <dbReference type="ChEBI" id="CHEBI:15378"/>
        <dbReference type="ChEBI" id="CHEBI:30616"/>
        <dbReference type="ChEBI" id="CHEBI:43474"/>
        <dbReference type="ChEBI" id="CHEBI:456216"/>
        <dbReference type="EC" id="5.6.2.4"/>
    </reaction>
</comment>
<dbReference type="OrthoDB" id="9810135at2"/>
<evidence type="ECO:0000256" key="17">
    <source>
        <dbReference type="SAM" id="MobiDB-lite"/>
    </source>
</evidence>
<dbReference type="InterPro" id="IPR014016">
    <property type="entry name" value="UvrD-like_ATP-bd"/>
</dbReference>
<evidence type="ECO:0000256" key="13">
    <source>
        <dbReference type="ARBA" id="ARBA00034808"/>
    </source>
</evidence>
<dbReference type="CDD" id="cd17932">
    <property type="entry name" value="DEXQc_UvrD"/>
    <property type="match status" value="1"/>
</dbReference>
<comment type="similarity">
    <text evidence="1">Belongs to the helicase family. UvrD subfamily.</text>
</comment>
<evidence type="ECO:0000256" key="12">
    <source>
        <dbReference type="ARBA" id="ARBA00034617"/>
    </source>
</evidence>
<dbReference type="GO" id="GO:0004527">
    <property type="term" value="F:exonuclease activity"/>
    <property type="evidence" value="ECO:0007669"/>
    <property type="project" value="UniProtKB-KW"/>
</dbReference>
<dbReference type="InterPro" id="IPR000212">
    <property type="entry name" value="DNA_helicase_UvrD/REP"/>
</dbReference>
<dbReference type="PROSITE" id="PS51217">
    <property type="entry name" value="UVRD_HELICASE_CTER"/>
    <property type="match status" value="1"/>
</dbReference>
<evidence type="ECO:0000259" key="18">
    <source>
        <dbReference type="PROSITE" id="PS51198"/>
    </source>
</evidence>
<dbReference type="PROSITE" id="PS51198">
    <property type="entry name" value="UVRD_HELICASE_ATP_BIND"/>
    <property type="match status" value="1"/>
</dbReference>
<dbReference type="Pfam" id="PF13361">
    <property type="entry name" value="UvrD_C"/>
    <property type="match status" value="1"/>
</dbReference>
<keyword evidence="9" id="KW-0238">DNA-binding</keyword>
<evidence type="ECO:0000256" key="10">
    <source>
        <dbReference type="ARBA" id="ARBA00023204"/>
    </source>
</evidence>
<evidence type="ECO:0000259" key="19">
    <source>
        <dbReference type="PROSITE" id="PS51217"/>
    </source>
</evidence>
<feature type="domain" description="UvrD-like helicase C-terminal" evidence="19">
    <location>
        <begin position="547"/>
        <end position="860"/>
    </location>
</feature>
<keyword evidence="8 15" id="KW-0067">ATP-binding</keyword>
<dbReference type="SUPFAM" id="SSF52540">
    <property type="entry name" value="P-loop containing nucleoside triphosphate hydrolases"/>
    <property type="match status" value="1"/>
</dbReference>
<keyword evidence="4" id="KW-0227">DNA damage</keyword>
<dbReference type="PANTHER" id="PTHR11070">
    <property type="entry name" value="UVRD / RECB / PCRA DNA HELICASE FAMILY MEMBER"/>
    <property type="match status" value="1"/>
</dbReference>
<dbReference type="GO" id="GO:0005524">
    <property type="term" value="F:ATP binding"/>
    <property type="evidence" value="ECO:0007669"/>
    <property type="project" value="UniProtKB-UniRule"/>
</dbReference>
<keyword evidence="16" id="KW-0175">Coiled coil</keyword>
<dbReference type="InterPro" id="IPR027417">
    <property type="entry name" value="P-loop_NTPase"/>
</dbReference>
<reference evidence="21" key="1">
    <citation type="submission" date="2018-12" db="EMBL/GenBank/DDBJ databases">
        <title>Tengunoibacter tsumagoiensis gen. nov., sp. nov., Dictyobacter kobayashii sp. nov., D. alpinus sp. nov., and D. joshuensis sp. nov. and description of Dictyobacteraceae fam. nov. within the order Ktedonobacterales isolated from Tengu-no-mugimeshi.</title>
        <authorList>
            <person name="Wang C.M."/>
            <person name="Zheng Y."/>
            <person name="Sakai Y."/>
            <person name="Toyoda A."/>
            <person name="Minakuchi Y."/>
            <person name="Abe K."/>
            <person name="Yokota A."/>
            <person name="Yabe S."/>
        </authorList>
    </citation>
    <scope>NUCLEOTIDE SEQUENCE [LARGE SCALE GENOMIC DNA]</scope>
    <source>
        <strain evidence="21">Uno16</strain>
    </source>
</reference>
<evidence type="ECO:0000256" key="16">
    <source>
        <dbReference type="SAM" id="Coils"/>
    </source>
</evidence>
<dbReference type="InterPro" id="IPR013986">
    <property type="entry name" value="DExx_box_DNA_helicase_dom_sf"/>
</dbReference>
<keyword evidence="7" id="KW-0269">Exonuclease</keyword>
<dbReference type="Pfam" id="PF06114">
    <property type="entry name" value="Peptidase_M78"/>
    <property type="match status" value="2"/>
</dbReference>
<dbReference type="Proteomes" id="UP000287171">
    <property type="component" value="Unassembled WGS sequence"/>
</dbReference>
<accession>A0A402B3F6</accession>
<dbReference type="PANTHER" id="PTHR11070:SF55">
    <property type="entry name" value="DNA 3'-5' HELICASE"/>
    <property type="match status" value="1"/>
</dbReference>
<keyword evidence="11" id="KW-0413">Isomerase</keyword>
<evidence type="ECO:0000256" key="3">
    <source>
        <dbReference type="ARBA" id="ARBA00022741"/>
    </source>
</evidence>
<evidence type="ECO:0000256" key="5">
    <source>
        <dbReference type="ARBA" id="ARBA00022801"/>
    </source>
</evidence>
<proteinExistence type="inferred from homology"/>
<comment type="caution">
    <text evidence="20">The sequence shown here is derived from an EMBL/GenBank/DDBJ whole genome shotgun (WGS) entry which is preliminary data.</text>
</comment>
<evidence type="ECO:0000256" key="15">
    <source>
        <dbReference type="PROSITE-ProRule" id="PRU00560"/>
    </source>
</evidence>
<keyword evidence="6 15" id="KW-0347">Helicase</keyword>
<keyword evidence="5 15" id="KW-0378">Hydrolase</keyword>
<comment type="catalytic activity">
    <reaction evidence="12">
        <text>Couples ATP hydrolysis with the unwinding of duplex DNA by translocating in the 3'-5' direction.</text>
        <dbReference type="EC" id="5.6.2.4"/>
    </reaction>
</comment>
<dbReference type="GO" id="GO:0000725">
    <property type="term" value="P:recombinational repair"/>
    <property type="evidence" value="ECO:0007669"/>
    <property type="project" value="TreeGrafter"/>
</dbReference>
<dbReference type="Gene3D" id="3.40.50.300">
    <property type="entry name" value="P-loop containing nucleotide triphosphate hydrolases"/>
    <property type="match status" value="2"/>
</dbReference>
<evidence type="ECO:0000256" key="8">
    <source>
        <dbReference type="ARBA" id="ARBA00022840"/>
    </source>
</evidence>
<dbReference type="GO" id="GO:0005829">
    <property type="term" value="C:cytosol"/>
    <property type="evidence" value="ECO:0007669"/>
    <property type="project" value="TreeGrafter"/>
</dbReference>
<keyword evidence="3 15" id="KW-0547">Nucleotide-binding</keyword>
<sequence>MDNALRLTVEAAARLVLSKYRQAHPLWTDDETPIDDLASWLGLNIATFDVKDYAHGTYGFMDPDEEEDLVWICRRLAETFRRFTLAHEIGHALLHCRGGSRFHALTAQQEPLPAFQDIYYASVPAPSPTHPCHDDDIQEDMASLLEQEQVQEKLGGTHGYDPRSERELAANIFAAELLMPGERLYTLYVHEGVPAHLLATRFAVSSTALLNRLASFLELPPTIAKVAVEEEMTGKVAEQPTATPAKKAYDEFQQAAIETSTPALIVAGPGSGKTSTLIGRVDYLVRVQNIAPEHILALTFSRKATTEMEERLQQLLSNSQYAMPKVSTFHAFCAELLRRHGSLVGLRSDFTLIDDAEGYDILLRQANALRLRHYGPLSAPTLYFPDILRAISRAKDELTTPEDYARLAQNALAQATDEESLLKAQQDMEVAQAYALYQHELQRRGDSDFGGLLIAAIKLLQEHEEVLQDLQQTFEQVLVDEFQDVNRASGVLLRVLAGEERRVWVVGDANQAIYGFRGASPANISQFEHDFPGARVLPLSRNYRSRPDLVALAEAFRYQHLEQGQEAGKNEPVRPDHEDSYVTIASAPDGASEIAGLIADIHHKHAQGYAYKDMAILCRRRNLVKKITNALSQANIPVIEQGGMLDRDYVKDVLAVLLLIIDPSGMGLMRATRQSKYALSQSDIEALLLAARKPDSSARLLLMTGEAPLTMSVEGRRALLHLSQILQSLLRTTNIWSLLAQYLLIETPLIRDLLAYPEHKQNSVQLADYQQLLQLARHYDQQQLRHQQLAQRDEEANEETADKEKDNGVTSIEEQARGFLQYIRLLALLRQDSGNRQENTESDEEPIDIISVMTIHASKGLEFPVVYMPELMQRRFPAQRQFSPVTPPEGMLAADVNSHEVAESCLFYVGVTRARDQLILSYSERYKTQAYKRSLYLDALEAGLPAERIIQRSWQTHNSIEAEDEQDTVAIAGSQPGQDFIASMRSPVLSASAVENYTRCPRQYAYGSIYHFADEPNGYRLFRQATQKTEEILHRQLGGAQDLTQLPTQQEIQELYTQHWQELGGDTEPFATMYEEHGHEVVESLRKKLTTLEELDWNLRPGYNVEVAGTNIHVRVDRVESANEQSAQPARFVRTSYGSSKKKPDARMKDLFYALAYRQQYPGQNVELHSHNMSTGESLPITIGSRKEKNLYQKIEQAVKGLENNEYPARPEDPQGCPRCPFFFICPA</sequence>